<proteinExistence type="predicted"/>
<accession>A0A172ZJR9</accession>
<dbReference type="AlphaFoldDB" id="A0A172ZJR9"/>
<feature type="chain" id="PRO_5008005970" evidence="1">
    <location>
        <begin position="24"/>
        <end position="184"/>
    </location>
</feature>
<evidence type="ECO:0000313" key="3">
    <source>
        <dbReference type="Proteomes" id="UP000078148"/>
    </source>
</evidence>
<protein>
    <submittedName>
        <fullName evidence="2">Copper amine oxidase</fullName>
    </submittedName>
</protein>
<dbReference type="EMBL" id="CP013023">
    <property type="protein sequence ID" value="ANF97652.1"/>
    <property type="molecule type" value="Genomic_DNA"/>
</dbReference>
<dbReference type="Proteomes" id="UP000078148">
    <property type="component" value="Chromosome"/>
</dbReference>
<keyword evidence="1" id="KW-0732">Signal</keyword>
<name>A0A172ZJR9_9BACL</name>
<gene>
    <name evidence="2" type="ORF">AR543_17650</name>
</gene>
<evidence type="ECO:0000313" key="2">
    <source>
        <dbReference type="EMBL" id="ANF97652.1"/>
    </source>
</evidence>
<keyword evidence="3" id="KW-1185">Reference proteome</keyword>
<dbReference type="RefSeq" id="WP_060535748.1">
    <property type="nucleotide sequence ID" value="NZ_CP013023.1"/>
</dbReference>
<sequence>MMWKRVAACTLAFFLMGSSVLFADSAYQQVRVWINGNEVDGGSYVINGKTYVPLREMDGLVDYDNDAKTVKLYKPNVHIFLFKGDTAFGNVSKGKLKFNVFTQVDNLETDIAAVKVAITDPSGSQKDIQSQDITQQKDNFWFRTYDFTYNFAASGEYKVGFYMKKSKSSDYVLVSEKVITALNQ</sequence>
<reference evidence="2 3" key="2">
    <citation type="journal article" date="2016" name="Int. J. Syst. Evol. Microbiol.">
        <title>Paenibacillus bovis sp. nov., isolated from raw yak (Bos grunniens) milk.</title>
        <authorList>
            <person name="Gao C."/>
            <person name="Han J."/>
            <person name="Liu Z."/>
            <person name="Xu X."/>
            <person name="Hang F."/>
            <person name="Wu Z."/>
        </authorList>
    </citation>
    <scope>NUCLEOTIDE SEQUENCE [LARGE SCALE GENOMIC DNA]</scope>
    <source>
        <strain evidence="2 3">BD3526</strain>
    </source>
</reference>
<dbReference type="STRING" id="1616788.AR543_17650"/>
<dbReference type="OrthoDB" id="2677881at2"/>
<feature type="signal peptide" evidence="1">
    <location>
        <begin position="1"/>
        <end position="23"/>
    </location>
</feature>
<dbReference type="KEGG" id="pbv:AR543_17650"/>
<reference evidence="3" key="1">
    <citation type="submission" date="2015-10" db="EMBL/GenBank/DDBJ databases">
        <title>Genome of Paenibacillus bovis sp. nov.</title>
        <authorList>
            <person name="Wu Z."/>
            <person name="Gao C."/>
            <person name="Liu Z."/>
            <person name="Zheng H."/>
        </authorList>
    </citation>
    <scope>NUCLEOTIDE SEQUENCE [LARGE SCALE GENOMIC DNA]</scope>
    <source>
        <strain evidence="3">BD3526</strain>
    </source>
</reference>
<evidence type="ECO:0000256" key="1">
    <source>
        <dbReference type="SAM" id="SignalP"/>
    </source>
</evidence>
<organism evidence="2 3">
    <name type="scientific">Paenibacillus bovis</name>
    <dbReference type="NCBI Taxonomy" id="1616788"/>
    <lineage>
        <taxon>Bacteria</taxon>
        <taxon>Bacillati</taxon>
        <taxon>Bacillota</taxon>
        <taxon>Bacilli</taxon>
        <taxon>Bacillales</taxon>
        <taxon>Paenibacillaceae</taxon>
        <taxon>Paenibacillus</taxon>
    </lineage>
</organism>